<sequence>MAFGLGYNIVGDGTPQAFIPILTAKTEVELPLTRKRYPNANYVDDVYPFIWKNFSDAGYMTMYGEDAFAIGTFTYRLKGFRKQPADHYTRTLFEQIEKLNDRNCIGSIPLHKMWFDAGRRFMKTYSTVPRFLLMHQSLLSHDDVNLVGVEDDDVLAHLTRMFEEGEFDNSLVVVMADHGHRFAKLRDTHQGQLEERLPFFSFALPKSYRSTPKGAQMYKNLVENKEKLTSPFDIHATLMDILNPPEDDLLKKVQSAADRSLSLFRPMPDERTCAQAGIEPHWCTCLAWADALTTPEDRNLSLRLAQAVVRAINDEIGPEKELCSPLKLDSMLDSKKLIPNQGLLAYKNVKDADGFVPDLSGATKPAFAHFQLKLRTTPGDAVYEVTLFYEYATDTARFDLAALSHVNKFGDRPHCIIDKNYFLATFCVCYDRV</sequence>
<dbReference type="FunFam" id="3.40.720.10:FF:000017">
    <property type="entry name" value="Predicted protein"/>
    <property type="match status" value="1"/>
</dbReference>
<dbReference type="CDD" id="cd16021">
    <property type="entry name" value="ALP_like"/>
    <property type="match status" value="1"/>
</dbReference>
<reference evidence="1" key="1">
    <citation type="submission" date="2020-10" db="EMBL/GenBank/DDBJ databases">
        <authorList>
            <person name="Kikuchi T."/>
        </authorList>
    </citation>
    <scope>NUCLEOTIDE SEQUENCE</scope>
    <source>
        <strain evidence="1">NKZ352</strain>
    </source>
</reference>
<dbReference type="Gene3D" id="3.40.720.10">
    <property type="entry name" value="Alkaline Phosphatase, subunit A"/>
    <property type="match status" value="1"/>
</dbReference>
<name>A0A8S1HSA1_9PELO</name>
<dbReference type="AlphaFoldDB" id="A0A8S1HSA1"/>
<keyword evidence="2" id="KW-1185">Reference proteome</keyword>
<dbReference type="Pfam" id="PF02995">
    <property type="entry name" value="DUF229"/>
    <property type="match status" value="1"/>
</dbReference>
<dbReference type="OrthoDB" id="413313at2759"/>
<comment type="caution">
    <text evidence="1">The sequence shown here is derived from an EMBL/GenBank/DDBJ whole genome shotgun (WGS) entry which is preliminary data.</text>
</comment>
<proteinExistence type="predicted"/>
<evidence type="ECO:0000313" key="2">
    <source>
        <dbReference type="Proteomes" id="UP000835052"/>
    </source>
</evidence>
<evidence type="ECO:0000313" key="1">
    <source>
        <dbReference type="EMBL" id="CAD6198672.1"/>
    </source>
</evidence>
<dbReference type="InterPro" id="IPR004245">
    <property type="entry name" value="DUF229"/>
</dbReference>
<dbReference type="EMBL" id="CAJGYM010000134">
    <property type="protein sequence ID" value="CAD6198672.1"/>
    <property type="molecule type" value="Genomic_DNA"/>
</dbReference>
<organism evidence="1 2">
    <name type="scientific">Caenorhabditis auriculariae</name>
    <dbReference type="NCBI Taxonomy" id="2777116"/>
    <lineage>
        <taxon>Eukaryota</taxon>
        <taxon>Metazoa</taxon>
        <taxon>Ecdysozoa</taxon>
        <taxon>Nematoda</taxon>
        <taxon>Chromadorea</taxon>
        <taxon>Rhabditida</taxon>
        <taxon>Rhabditina</taxon>
        <taxon>Rhabditomorpha</taxon>
        <taxon>Rhabditoidea</taxon>
        <taxon>Rhabditidae</taxon>
        <taxon>Peloderinae</taxon>
        <taxon>Caenorhabditis</taxon>
    </lineage>
</organism>
<dbReference type="SUPFAM" id="SSF53649">
    <property type="entry name" value="Alkaline phosphatase-like"/>
    <property type="match status" value="1"/>
</dbReference>
<protein>
    <submittedName>
        <fullName evidence="1">Uncharacterized protein</fullName>
    </submittedName>
</protein>
<gene>
    <name evidence="1" type="ORF">CAUJ_LOCUS14578</name>
</gene>
<dbReference type="Proteomes" id="UP000835052">
    <property type="component" value="Unassembled WGS sequence"/>
</dbReference>
<dbReference type="PANTHER" id="PTHR10974">
    <property type="entry name" value="FI08016P-RELATED"/>
    <property type="match status" value="1"/>
</dbReference>
<dbReference type="InterPro" id="IPR017850">
    <property type="entry name" value="Alkaline_phosphatase_core_sf"/>
</dbReference>
<dbReference type="PANTHER" id="PTHR10974:SF1">
    <property type="entry name" value="FI08016P-RELATED"/>
    <property type="match status" value="1"/>
</dbReference>
<dbReference type="GO" id="GO:0005615">
    <property type="term" value="C:extracellular space"/>
    <property type="evidence" value="ECO:0007669"/>
    <property type="project" value="TreeGrafter"/>
</dbReference>
<accession>A0A8S1HSA1</accession>